<dbReference type="InterPro" id="IPR011009">
    <property type="entry name" value="Kinase-like_dom_sf"/>
</dbReference>
<evidence type="ECO:0000259" key="1">
    <source>
        <dbReference type="Pfam" id="PF00069"/>
    </source>
</evidence>
<evidence type="ECO:0000313" key="3">
    <source>
        <dbReference type="Proteomes" id="UP000253845"/>
    </source>
</evidence>
<feature type="domain" description="Protein kinase" evidence="1">
    <location>
        <begin position="216"/>
        <end position="313"/>
    </location>
</feature>
<gene>
    <name evidence="2" type="ORF">M747DRAFT_275304</name>
</gene>
<sequence>MTQPLHLPSTEALPPYDILNFWYGAGTDTELTIFCYGKRFNITVSADNLQGDPDVESEYLSLLRKLDSGELFEQEDDKGDPMEQLCFWIAFRCNSQMRALGSKQQPQLHTLYDWFYPETIILTPMIIDGRLQVHSSTPSQQLLQDMLPSVELTCSIADFKIPVVTSSKVFLPQDMAGGDLPQRPTKVFTEHGMPRFFKPAYIMEPAIREISTLLRIQELGLLNIIRAPKVHEFVDSQGNSSKISGILMDYIEHRDSLGYIDIPSTPLPVRRKWISQVQHTIETLHAAEIVWGDAKLDNILVDVDDNLWIIDFGGGYTHGWVDEDKQETIEGDNQALSRIVDFLVGKSSE</sequence>
<dbReference type="VEuPathDB" id="FungiDB:M747DRAFT_275304"/>
<dbReference type="GO" id="GO:0004672">
    <property type="term" value="F:protein kinase activity"/>
    <property type="evidence" value="ECO:0007669"/>
    <property type="project" value="InterPro"/>
</dbReference>
<dbReference type="Pfam" id="PF00069">
    <property type="entry name" value="Pkinase"/>
    <property type="match status" value="1"/>
</dbReference>
<organism evidence="2 3">
    <name type="scientific">Aspergillus niger ATCC 13496</name>
    <dbReference type="NCBI Taxonomy" id="1353008"/>
    <lineage>
        <taxon>Eukaryota</taxon>
        <taxon>Fungi</taxon>
        <taxon>Dikarya</taxon>
        <taxon>Ascomycota</taxon>
        <taxon>Pezizomycotina</taxon>
        <taxon>Eurotiomycetes</taxon>
        <taxon>Eurotiomycetidae</taxon>
        <taxon>Eurotiales</taxon>
        <taxon>Aspergillaceae</taxon>
        <taxon>Aspergillus</taxon>
        <taxon>Aspergillus subgen. Circumdati</taxon>
    </lineage>
</organism>
<evidence type="ECO:0000313" key="2">
    <source>
        <dbReference type="EMBL" id="RDH23057.1"/>
    </source>
</evidence>
<protein>
    <recommendedName>
        <fullName evidence="1">Protein kinase domain-containing protein</fullName>
    </recommendedName>
</protein>
<reference evidence="2 3" key="1">
    <citation type="submission" date="2018-07" db="EMBL/GenBank/DDBJ databases">
        <title>Section-level genome sequencing of Aspergillus section Nigri to investigate inter- and intra-species variation.</title>
        <authorList>
            <consortium name="DOE Joint Genome Institute"/>
            <person name="Vesth T.C."/>
            <person name="Nybo J.L."/>
            <person name="Theobald S."/>
            <person name="Frisvad J.C."/>
            <person name="Larsen T.O."/>
            <person name="Nielsen K.F."/>
            <person name="Hoof J.B."/>
            <person name="Brandl J."/>
            <person name="Salamov A."/>
            <person name="Riley R."/>
            <person name="Gladden J.M."/>
            <person name="Phatale P."/>
            <person name="Nielsen M.T."/>
            <person name="Lyhne E.K."/>
            <person name="Kogle M.E."/>
            <person name="Strasser K."/>
            <person name="McDonnell E."/>
            <person name="Barry K."/>
            <person name="Clum A."/>
            <person name="Chen C."/>
            <person name="Nolan M."/>
            <person name="Sandor L."/>
            <person name="Kuo A."/>
            <person name="Lipzen A."/>
            <person name="Hainaut M."/>
            <person name="Drula E."/>
            <person name="Tsang A."/>
            <person name="Magnuson J.K."/>
            <person name="Henrissat B."/>
            <person name="Wiebenga A."/>
            <person name="Simmons B.A."/>
            <person name="Makela M.R."/>
            <person name="De vries R.P."/>
            <person name="Grigoriev I.V."/>
            <person name="Mortensen U.H."/>
            <person name="Baker S.E."/>
            <person name="Andersen M.R."/>
        </authorList>
    </citation>
    <scope>NUCLEOTIDE SEQUENCE [LARGE SCALE GENOMIC DNA]</scope>
    <source>
        <strain evidence="2 3">ATCC 13496</strain>
    </source>
</reference>
<dbReference type="InterPro" id="IPR000719">
    <property type="entry name" value="Prot_kinase_dom"/>
</dbReference>
<dbReference type="Proteomes" id="UP000253845">
    <property type="component" value="Unassembled WGS sequence"/>
</dbReference>
<accession>A0A370C5E1</accession>
<dbReference type="EMBL" id="KZ851905">
    <property type="protein sequence ID" value="RDH23057.1"/>
    <property type="molecule type" value="Genomic_DNA"/>
</dbReference>
<dbReference type="GO" id="GO:0005524">
    <property type="term" value="F:ATP binding"/>
    <property type="evidence" value="ECO:0007669"/>
    <property type="project" value="InterPro"/>
</dbReference>
<dbReference type="SUPFAM" id="SSF56112">
    <property type="entry name" value="Protein kinase-like (PK-like)"/>
    <property type="match status" value="1"/>
</dbReference>
<dbReference type="AlphaFoldDB" id="A0A370C5E1"/>
<dbReference type="Gene3D" id="1.10.510.10">
    <property type="entry name" value="Transferase(Phosphotransferase) domain 1"/>
    <property type="match status" value="1"/>
</dbReference>
<name>A0A370C5E1_ASPNG</name>
<proteinExistence type="predicted"/>